<gene>
    <name evidence="7" type="ORF">A2682_01070</name>
</gene>
<dbReference type="InterPro" id="IPR005151">
    <property type="entry name" value="Tail-specific_protease"/>
</dbReference>
<dbReference type="PROSITE" id="PS50106">
    <property type="entry name" value="PDZ"/>
    <property type="match status" value="1"/>
</dbReference>
<dbReference type="FunFam" id="2.30.42.10:FF:000063">
    <property type="entry name" value="Peptidase, S41 family"/>
    <property type="match status" value="1"/>
</dbReference>
<dbReference type="GO" id="GO:0004175">
    <property type="term" value="F:endopeptidase activity"/>
    <property type="evidence" value="ECO:0007669"/>
    <property type="project" value="TreeGrafter"/>
</dbReference>
<organism evidence="7 8">
    <name type="scientific">Terrybacteria sp. (strain RIFCSPHIGHO2_01_FULL_58_15)</name>
    <dbReference type="NCBI Taxonomy" id="1802363"/>
    <lineage>
        <taxon>Bacteria</taxon>
        <taxon>Candidatus Terryibacteriota</taxon>
    </lineage>
</organism>
<dbReference type="NCBIfam" id="TIGR00225">
    <property type="entry name" value="prc"/>
    <property type="match status" value="1"/>
</dbReference>
<dbReference type="SUPFAM" id="SSF52096">
    <property type="entry name" value="ClpP/crotonase"/>
    <property type="match status" value="1"/>
</dbReference>
<keyword evidence="2 5" id="KW-0645">Protease</keyword>
<dbReference type="GO" id="GO:0007165">
    <property type="term" value="P:signal transduction"/>
    <property type="evidence" value="ECO:0007669"/>
    <property type="project" value="TreeGrafter"/>
</dbReference>
<dbReference type="SMART" id="SM00245">
    <property type="entry name" value="TSPc"/>
    <property type="match status" value="1"/>
</dbReference>
<feature type="domain" description="PDZ" evidence="6">
    <location>
        <begin position="93"/>
        <end position="160"/>
    </location>
</feature>
<evidence type="ECO:0000256" key="2">
    <source>
        <dbReference type="ARBA" id="ARBA00022670"/>
    </source>
</evidence>
<evidence type="ECO:0000313" key="7">
    <source>
        <dbReference type="EMBL" id="OHA49240.1"/>
    </source>
</evidence>
<dbReference type="CDD" id="cd07560">
    <property type="entry name" value="Peptidase_S41_CPP"/>
    <property type="match status" value="1"/>
</dbReference>
<dbReference type="CDD" id="cd06782">
    <property type="entry name" value="cpPDZ_CPP-like"/>
    <property type="match status" value="1"/>
</dbReference>
<evidence type="ECO:0000256" key="1">
    <source>
        <dbReference type="ARBA" id="ARBA00009179"/>
    </source>
</evidence>
<dbReference type="Gene3D" id="3.30.750.44">
    <property type="match status" value="1"/>
</dbReference>
<dbReference type="InterPro" id="IPR041489">
    <property type="entry name" value="PDZ_6"/>
</dbReference>
<name>A0A1G2PLP6_TERXR</name>
<dbReference type="AlphaFoldDB" id="A0A1G2PLP6"/>
<comment type="caution">
    <text evidence="7">The sequence shown here is derived from an EMBL/GenBank/DDBJ whole genome shotgun (WGS) entry which is preliminary data.</text>
</comment>
<dbReference type="Gene3D" id="2.30.42.10">
    <property type="match status" value="1"/>
</dbReference>
<dbReference type="Pfam" id="PF17820">
    <property type="entry name" value="PDZ_6"/>
    <property type="match status" value="1"/>
</dbReference>
<evidence type="ECO:0000259" key="6">
    <source>
        <dbReference type="PROSITE" id="PS50106"/>
    </source>
</evidence>
<dbReference type="STRING" id="1802363.A2682_01070"/>
<dbReference type="PANTHER" id="PTHR32060">
    <property type="entry name" value="TAIL-SPECIFIC PROTEASE"/>
    <property type="match status" value="1"/>
</dbReference>
<accession>A0A1G2PLP6</accession>
<dbReference type="GO" id="GO:0030288">
    <property type="term" value="C:outer membrane-bounded periplasmic space"/>
    <property type="evidence" value="ECO:0007669"/>
    <property type="project" value="TreeGrafter"/>
</dbReference>
<keyword evidence="3 5" id="KW-0378">Hydrolase</keyword>
<evidence type="ECO:0000256" key="3">
    <source>
        <dbReference type="ARBA" id="ARBA00022801"/>
    </source>
</evidence>
<dbReference type="GO" id="GO:0008236">
    <property type="term" value="F:serine-type peptidase activity"/>
    <property type="evidence" value="ECO:0007669"/>
    <property type="project" value="UniProtKB-KW"/>
</dbReference>
<proteinExistence type="inferred from homology"/>
<dbReference type="PANTHER" id="PTHR32060:SF30">
    <property type="entry name" value="CARBOXY-TERMINAL PROCESSING PROTEASE CTPA"/>
    <property type="match status" value="1"/>
</dbReference>
<evidence type="ECO:0000256" key="5">
    <source>
        <dbReference type="RuleBase" id="RU004404"/>
    </source>
</evidence>
<sequence length="387" mass="40802">MKKILAIIVVVFLVGGAGFALGLAAGWGSFGATFQPPPSTITELLWETYDVLRDSYIAPEELSDEKLLYGAIRGLVEAAGDPYTEFFAPEEARLFLEDASGHFEGIGAEIGFRDRVLTVIAPLKGSPASTAGLLSGDAILAIDDVSTARMTLAEAVSRIRGGAGSSVVLEIFREGQESSFDATVTRARITIPTIELDRRPDGIAVVQLFNFSEDSPQLFRELASELASDPPAGLVLDLRDNPGGYLDAAVDIAGWFLENDAAVVIERQRGEDDNILRTDGSGALAFLPTVVLINRGTASAAEILAGALRDNRAVPLIGETSFGKGTIQELPRLSGGAALKVTIGEWLTPKGASLRENGLEPDIAIGDDPATPADEGIEKAAATLLVR</sequence>
<dbReference type="SMART" id="SM00228">
    <property type="entry name" value="PDZ"/>
    <property type="match status" value="1"/>
</dbReference>
<comment type="similarity">
    <text evidence="1 5">Belongs to the peptidase S41A family.</text>
</comment>
<dbReference type="EMBL" id="MHST01000012">
    <property type="protein sequence ID" value="OHA49240.1"/>
    <property type="molecule type" value="Genomic_DNA"/>
</dbReference>
<dbReference type="GO" id="GO:0006508">
    <property type="term" value="P:proteolysis"/>
    <property type="evidence" value="ECO:0007669"/>
    <property type="project" value="UniProtKB-KW"/>
</dbReference>
<dbReference type="InterPro" id="IPR036034">
    <property type="entry name" value="PDZ_sf"/>
</dbReference>
<evidence type="ECO:0000256" key="4">
    <source>
        <dbReference type="ARBA" id="ARBA00022825"/>
    </source>
</evidence>
<dbReference type="SUPFAM" id="SSF50156">
    <property type="entry name" value="PDZ domain-like"/>
    <property type="match status" value="1"/>
</dbReference>
<keyword evidence="4 5" id="KW-0720">Serine protease</keyword>
<dbReference type="InterPro" id="IPR001478">
    <property type="entry name" value="PDZ"/>
</dbReference>
<protein>
    <recommendedName>
        <fullName evidence="6">PDZ domain-containing protein</fullName>
    </recommendedName>
</protein>
<dbReference type="Gene3D" id="3.90.226.10">
    <property type="entry name" value="2-enoyl-CoA Hydratase, Chain A, domain 1"/>
    <property type="match status" value="1"/>
</dbReference>
<dbReference type="InterPro" id="IPR004447">
    <property type="entry name" value="Peptidase_S41A"/>
</dbReference>
<evidence type="ECO:0000313" key="8">
    <source>
        <dbReference type="Proteomes" id="UP000178690"/>
    </source>
</evidence>
<dbReference type="Pfam" id="PF03572">
    <property type="entry name" value="Peptidase_S41"/>
    <property type="match status" value="1"/>
</dbReference>
<dbReference type="Proteomes" id="UP000178690">
    <property type="component" value="Unassembled WGS sequence"/>
</dbReference>
<dbReference type="InterPro" id="IPR029045">
    <property type="entry name" value="ClpP/crotonase-like_dom_sf"/>
</dbReference>
<reference evidence="7 8" key="1">
    <citation type="journal article" date="2016" name="Nat. Commun.">
        <title>Thousands of microbial genomes shed light on interconnected biogeochemical processes in an aquifer system.</title>
        <authorList>
            <person name="Anantharaman K."/>
            <person name="Brown C.T."/>
            <person name="Hug L.A."/>
            <person name="Sharon I."/>
            <person name="Castelle C.J."/>
            <person name="Probst A.J."/>
            <person name="Thomas B.C."/>
            <person name="Singh A."/>
            <person name="Wilkins M.J."/>
            <person name="Karaoz U."/>
            <person name="Brodie E.L."/>
            <person name="Williams K.H."/>
            <person name="Hubbard S.S."/>
            <person name="Banfield J.F."/>
        </authorList>
    </citation>
    <scope>NUCLEOTIDE SEQUENCE [LARGE SCALE GENOMIC DNA]</scope>
    <source>
        <strain evidence="8">RIFCSPHIGHO2_01_FULL_58_15</strain>
    </source>
</reference>